<dbReference type="CDD" id="cd01210">
    <property type="entry name" value="PTB_EPS8"/>
    <property type="match status" value="1"/>
</dbReference>
<keyword evidence="6 12" id="KW-0175">Coiled coil</keyword>
<feature type="compositionally biased region" description="Low complexity" evidence="13">
    <location>
        <begin position="762"/>
        <end position="773"/>
    </location>
</feature>
<feature type="region of interest" description="Disordered" evidence="13">
    <location>
        <begin position="387"/>
        <end position="446"/>
    </location>
</feature>
<evidence type="ECO:0000256" key="9">
    <source>
        <dbReference type="ARBA" id="ARBA00067142"/>
    </source>
</evidence>
<dbReference type="InterPro" id="IPR041418">
    <property type="entry name" value="SAM_3"/>
</dbReference>
<dbReference type="Ensembl" id="ENSCHIT00010044655.1">
    <property type="protein sequence ID" value="ENSCHIP00010031746.1"/>
    <property type="gene ID" value="ENSCHIG00010023532.1"/>
</dbReference>
<name>A0A8C2RQ47_CAPHI</name>
<dbReference type="Pfam" id="PF22975">
    <property type="entry name" value="EPS8_2nd"/>
    <property type="match status" value="2"/>
</dbReference>
<evidence type="ECO:0000256" key="7">
    <source>
        <dbReference type="ARBA" id="ARBA00058563"/>
    </source>
</evidence>
<comment type="similarity">
    <text evidence="2">Belongs to the EPS8 family.</text>
</comment>
<dbReference type="SUPFAM" id="SSF50044">
    <property type="entry name" value="SH3-domain"/>
    <property type="match status" value="1"/>
</dbReference>
<sequence>MNKVAISFTEIPEVGGGVLTPHCWGCSPAVMEIECRLPAAAPESRPRPGPLQEAVPRECSGMRRGEGLGGTGRTGRRESRAQRLGLSEADRQLPGLRVSGAPFFSTMSTTPGPEASLKQSAKSIYEQRKRYSTEVMSDFSTNAVNHLVTFSLGEDAIHTVEDASQKLALMDSQGRIWAQDMLLRVSPSHVTLLDPASKEELESYPVSAIVRCDTVRPPGQKHPLLLLVCQEPERAQPDVHFFQGRSVGVESIQEEIQRALHNYRSGCGERRAAALRATRMQPQQHPSPVAEATPLPHCPMFRAAIHTVQPAAGRGRPQAEPIPEAEETWRPSQEEVCPSSDSAFPDLGPRGPDLASLQAERDVDILNHVFDDVESFVSRLQKSAEATRVLEHRERSRRTRHQEAGGEGAPSSGSSEQPLPGPPGPLPNILPLPWSPPAPAASLTPPRDLTGSLSLSLTLPDAVCTSPVTAPAFLPAESLLALRAKPPSGAEYTDILQKIKYAFSLLARLRGNIANPSSQELLHFLFGPLQMIVDTLGGPQLASSVRRPHLTSEAVKLLRDNVTQRENTLWTSLGDSWTHPGVDLPPEEGPPYRPEFYSGWEPPAMDPQGRAWEDPVEKQLRHERRRQQQSAPQVAVNGHPDEEPEAEPQGPEPAGKWVLCNYDFQARNSSELSVKEWDILEVLDDQRKWWKVQDQRGQEGYVPYNILTPHPGPRGGRSLENSTVVPPPPPAPAPGPAPPAPPTSASAPAPPPPPPPPPAPALAPGLAQTQAPDPATPPRPAPALPPGLAQTQAPAPASVRSPRDSCENLNNLDSGKKEKFSPMVMLSINEELQARLAQGLTGPSRAAPGPRAPESQLNPRSSASEVCVWLQAKGFSSGTIAALGKLSGAQLFSLPKEKFRALSPEEGARVYSQITVQRSLLEDKENVSELEAVMKKQKKRMENEVETEVF</sequence>
<keyword evidence="3 11" id="KW-0728">SH3 domain</keyword>
<feature type="compositionally biased region" description="Low complexity" evidence="13">
    <location>
        <begin position="842"/>
        <end position="853"/>
    </location>
</feature>
<dbReference type="GO" id="GO:0035023">
    <property type="term" value="P:regulation of Rho protein signal transduction"/>
    <property type="evidence" value="ECO:0007669"/>
    <property type="project" value="TreeGrafter"/>
</dbReference>
<feature type="region of interest" description="Disordered" evidence="13">
    <location>
        <begin position="41"/>
        <end position="89"/>
    </location>
</feature>
<feature type="compositionally biased region" description="Pro residues" evidence="13">
    <location>
        <begin position="774"/>
        <end position="785"/>
    </location>
</feature>
<dbReference type="InterPro" id="IPR035462">
    <property type="entry name" value="Eps8_SH3"/>
</dbReference>
<dbReference type="SUPFAM" id="SSF50729">
    <property type="entry name" value="PH domain-like"/>
    <property type="match status" value="1"/>
</dbReference>
<dbReference type="AlphaFoldDB" id="A0A8C2RQ47"/>
<dbReference type="GO" id="GO:0005737">
    <property type="term" value="C:cytoplasm"/>
    <property type="evidence" value="ECO:0007669"/>
    <property type="project" value="UniProtKB-SubCell"/>
</dbReference>
<dbReference type="InterPro" id="IPR011993">
    <property type="entry name" value="PH-like_dom_sf"/>
</dbReference>
<reference evidence="15" key="2">
    <citation type="submission" date="2025-08" db="UniProtKB">
        <authorList>
            <consortium name="Ensembl"/>
        </authorList>
    </citation>
    <scope>IDENTIFICATION</scope>
</reference>
<evidence type="ECO:0000256" key="11">
    <source>
        <dbReference type="PROSITE-ProRule" id="PRU00192"/>
    </source>
</evidence>
<evidence type="ECO:0000256" key="8">
    <source>
        <dbReference type="ARBA" id="ARBA00065375"/>
    </source>
</evidence>
<dbReference type="FunFam" id="1.10.150.50:FF:000023">
    <property type="entry name" value="Epidermal growth factor receptor kinase substrate 8"/>
    <property type="match status" value="1"/>
</dbReference>
<dbReference type="GO" id="GO:0032587">
    <property type="term" value="C:ruffle membrane"/>
    <property type="evidence" value="ECO:0007669"/>
    <property type="project" value="TreeGrafter"/>
</dbReference>
<dbReference type="Pfam" id="PF00018">
    <property type="entry name" value="SH3_1"/>
    <property type="match status" value="1"/>
</dbReference>
<feature type="compositionally biased region" description="Pro residues" evidence="13">
    <location>
        <begin position="725"/>
        <end position="761"/>
    </location>
</feature>
<feature type="compositionally biased region" description="Low complexity" evidence="13">
    <location>
        <begin position="786"/>
        <end position="797"/>
    </location>
</feature>
<dbReference type="Gene3D" id="2.30.29.30">
    <property type="entry name" value="Pleckstrin-homology domain (PH domain)/Phosphotyrosine-binding domain (PTB)"/>
    <property type="match status" value="1"/>
</dbReference>
<feature type="compositionally biased region" description="Low complexity" evidence="13">
    <location>
        <begin position="409"/>
        <end position="418"/>
    </location>
</feature>
<evidence type="ECO:0000256" key="1">
    <source>
        <dbReference type="ARBA" id="ARBA00004496"/>
    </source>
</evidence>
<keyword evidence="5" id="KW-0597">Phosphoprotein</keyword>
<feature type="region of interest" description="Disordered" evidence="13">
    <location>
        <begin position="835"/>
        <end position="861"/>
    </location>
</feature>
<feature type="region of interest" description="Disordered" evidence="13">
    <location>
        <begin position="702"/>
        <end position="821"/>
    </location>
</feature>
<accession>A0A8C2RQ47</accession>
<protein>
    <recommendedName>
        <fullName evidence="9">Epidermal growth factor receptor kinase substrate 8-like protein 1</fullName>
    </recommendedName>
    <alternativeName>
        <fullName evidence="10">Epidermal growth factor receptor pathway substrate 8-related protein 1</fullName>
    </alternativeName>
</protein>
<comment type="subcellular location">
    <subcellularLocation>
        <location evidence="1">Cytoplasm</location>
    </subcellularLocation>
</comment>
<dbReference type="GO" id="GO:0003779">
    <property type="term" value="F:actin binding"/>
    <property type="evidence" value="ECO:0007669"/>
    <property type="project" value="TreeGrafter"/>
</dbReference>
<feature type="region of interest" description="Disordered" evidence="13">
    <location>
        <begin position="572"/>
        <end position="654"/>
    </location>
</feature>
<dbReference type="Pfam" id="PF18016">
    <property type="entry name" value="SAM_3"/>
    <property type="match status" value="1"/>
</dbReference>
<evidence type="ECO:0000256" key="4">
    <source>
        <dbReference type="ARBA" id="ARBA00022490"/>
    </source>
</evidence>
<comment type="function">
    <text evidence="7">Stimulates guanine exchange activity of SOS1. May play a role in membrane ruffling and remodeling of the actin cytoskeleton.</text>
</comment>
<feature type="region of interest" description="Disordered" evidence="13">
    <location>
        <begin position="313"/>
        <end position="353"/>
    </location>
</feature>
<gene>
    <name evidence="15" type="primary">EPS8L1</name>
</gene>
<evidence type="ECO:0000256" key="3">
    <source>
        <dbReference type="ARBA" id="ARBA00022443"/>
    </source>
</evidence>
<feature type="domain" description="SH3" evidence="14">
    <location>
        <begin position="653"/>
        <end position="712"/>
    </location>
</feature>
<dbReference type="SMART" id="SM00326">
    <property type="entry name" value="SH3"/>
    <property type="match status" value="1"/>
</dbReference>
<dbReference type="GO" id="GO:0007266">
    <property type="term" value="P:Rho protein signal transduction"/>
    <property type="evidence" value="ECO:0007669"/>
    <property type="project" value="TreeGrafter"/>
</dbReference>
<dbReference type="InterPro" id="IPR039801">
    <property type="entry name" value="EPS8-like"/>
</dbReference>
<proteinExistence type="inferred from homology"/>
<dbReference type="InterPro" id="IPR055093">
    <property type="entry name" value="EPS8_2nd"/>
</dbReference>
<evidence type="ECO:0000256" key="5">
    <source>
        <dbReference type="ARBA" id="ARBA00022553"/>
    </source>
</evidence>
<reference evidence="15" key="1">
    <citation type="submission" date="2019-03" db="EMBL/GenBank/DDBJ databases">
        <title>Genome sequencing and reference-guided assembly of Black Bengal Goat (Capra hircus).</title>
        <authorList>
            <person name="Siddiki A.Z."/>
            <person name="Baten A."/>
            <person name="Billah M."/>
            <person name="Alam M.A.U."/>
            <person name="Shawrob K.S.M."/>
            <person name="Saha S."/>
            <person name="Chowdhury M."/>
            <person name="Rahman A.H."/>
            <person name="Stear M."/>
            <person name="Miah G."/>
            <person name="Das G.B."/>
            <person name="Hossain M.M."/>
            <person name="Kumkum M."/>
            <person name="Islam M.S."/>
            <person name="Mollah A.M."/>
            <person name="Ahsan A."/>
            <person name="Tusar F."/>
            <person name="Khan M.K.I."/>
        </authorList>
    </citation>
    <scope>NUCLEOTIDE SEQUENCE [LARGE SCALE GENOMIC DNA]</scope>
</reference>
<dbReference type="Pfam" id="PF08416">
    <property type="entry name" value="PTB"/>
    <property type="match status" value="1"/>
</dbReference>
<dbReference type="InterPro" id="IPR013625">
    <property type="entry name" value="PTB"/>
</dbReference>
<dbReference type="FunFam" id="2.30.30.40:FF:000071">
    <property type="entry name" value="Epidermal growth factor receptor kinase substrate 8"/>
    <property type="match status" value="1"/>
</dbReference>
<evidence type="ECO:0000256" key="13">
    <source>
        <dbReference type="SAM" id="MobiDB-lite"/>
    </source>
</evidence>
<dbReference type="InterPro" id="IPR036028">
    <property type="entry name" value="SH3-like_dom_sf"/>
</dbReference>
<evidence type="ECO:0000256" key="2">
    <source>
        <dbReference type="ARBA" id="ARBA00006197"/>
    </source>
</evidence>
<dbReference type="GO" id="GO:0031982">
    <property type="term" value="C:vesicle"/>
    <property type="evidence" value="ECO:0007669"/>
    <property type="project" value="TreeGrafter"/>
</dbReference>
<evidence type="ECO:0000313" key="15">
    <source>
        <dbReference type="Ensembl" id="ENSCHIP00010031746.1"/>
    </source>
</evidence>
<dbReference type="InterPro" id="IPR033928">
    <property type="entry name" value="EPS8_PTB"/>
</dbReference>
<evidence type="ECO:0000259" key="14">
    <source>
        <dbReference type="PROSITE" id="PS50002"/>
    </source>
</evidence>
<dbReference type="PANTHER" id="PTHR12287:SF19">
    <property type="entry name" value="EPIDERMAL GROWTH FACTOR RECEPTOR KINASE SUBSTRATE 8-LIKE PROTEIN 1"/>
    <property type="match status" value="1"/>
</dbReference>
<dbReference type="Gene3D" id="1.10.150.50">
    <property type="entry name" value="Transcription Factor, Ets-1"/>
    <property type="match status" value="1"/>
</dbReference>
<dbReference type="Gene3D" id="2.30.30.40">
    <property type="entry name" value="SH3 Domains"/>
    <property type="match status" value="1"/>
</dbReference>
<dbReference type="PROSITE" id="PS50002">
    <property type="entry name" value="SH3"/>
    <property type="match status" value="1"/>
</dbReference>
<dbReference type="FunFam" id="2.30.29.30:FF:000261">
    <property type="entry name" value="Epidermal growth factor receptor kinase substrate 8-like protein 1"/>
    <property type="match status" value="1"/>
</dbReference>
<comment type="subunit">
    <text evidence="8">Interacts with ABI1. Part of a complex that contains SOS1, ABI1 and EPS8L2. Associates with F-actin.</text>
</comment>
<feature type="compositionally biased region" description="Basic and acidic residues" evidence="13">
    <location>
        <begin position="611"/>
        <end position="620"/>
    </location>
</feature>
<feature type="compositionally biased region" description="Pro residues" evidence="13">
    <location>
        <begin position="419"/>
        <end position="439"/>
    </location>
</feature>
<organism evidence="15">
    <name type="scientific">Capra hircus</name>
    <name type="common">Goat</name>
    <dbReference type="NCBI Taxonomy" id="9925"/>
    <lineage>
        <taxon>Eukaryota</taxon>
        <taxon>Metazoa</taxon>
        <taxon>Chordata</taxon>
        <taxon>Craniata</taxon>
        <taxon>Vertebrata</taxon>
        <taxon>Euteleostomi</taxon>
        <taxon>Mammalia</taxon>
        <taxon>Eutheria</taxon>
        <taxon>Laurasiatheria</taxon>
        <taxon>Artiodactyla</taxon>
        <taxon>Ruminantia</taxon>
        <taxon>Pecora</taxon>
        <taxon>Bovidae</taxon>
        <taxon>Caprinae</taxon>
        <taxon>Capra</taxon>
    </lineage>
</organism>
<dbReference type="PANTHER" id="PTHR12287">
    <property type="entry name" value="EPIDERMAL GROWTH FACTOR RECEPTOR KINASE SUBSTRATE EPS8-RELATED PROTEIN"/>
    <property type="match status" value="1"/>
</dbReference>
<evidence type="ECO:0000256" key="6">
    <source>
        <dbReference type="ARBA" id="ARBA00023054"/>
    </source>
</evidence>
<evidence type="ECO:0000256" key="10">
    <source>
        <dbReference type="ARBA" id="ARBA00077699"/>
    </source>
</evidence>
<feature type="coiled-coil region" evidence="12">
    <location>
        <begin position="920"/>
        <end position="947"/>
    </location>
</feature>
<evidence type="ECO:0000256" key="12">
    <source>
        <dbReference type="SAM" id="Coils"/>
    </source>
</evidence>
<dbReference type="InterPro" id="IPR001452">
    <property type="entry name" value="SH3_domain"/>
</dbReference>
<dbReference type="GO" id="GO:1900029">
    <property type="term" value="P:positive regulation of ruffle assembly"/>
    <property type="evidence" value="ECO:0007669"/>
    <property type="project" value="TreeGrafter"/>
</dbReference>
<dbReference type="InterPro" id="IPR013761">
    <property type="entry name" value="SAM/pointed_sf"/>
</dbReference>
<keyword evidence="4" id="KW-0963">Cytoplasm</keyword>
<dbReference type="CDD" id="cd11764">
    <property type="entry name" value="SH3_Eps8"/>
    <property type="match status" value="1"/>
</dbReference>